<sequence>RNHFSKVIAENSGNSRVLFSTIDRLLHQTPFDTLSQASSLRCEEFADFFKNKVISIREAIGNTSNMFDSTPKNSPPKLRSFSTITQSELGKIITQTGSSTCVLDPIPTTFLKKVYDGLAPFFLKVINTSLETGIFPTAFKTAVVKPLLKKSKLDHTNLSNYRPISNLSL</sequence>
<accession>A0AAV6FRS9</accession>
<comment type="caution">
    <text evidence="1">The sequence shown here is derived from an EMBL/GenBank/DDBJ whole genome shotgun (WGS) entry which is preliminary data.</text>
</comment>
<dbReference type="Proteomes" id="UP000823561">
    <property type="component" value="Chromosome 20"/>
</dbReference>
<evidence type="ECO:0000313" key="2">
    <source>
        <dbReference type="Proteomes" id="UP000823561"/>
    </source>
</evidence>
<name>A0AAV6FRS9_9TELE</name>
<gene>
    <name evidence="1" type="ORF">AALO_G00251240</name>
</gene>
<proteinExistence type="predicted"/>
<evidence type="ECO:0008006" key="3">
    <source>
        <dbReference type="Google" id="ProtNLM"/>
    </source>
</evidence>
<dbReference type="EMBL" id="JADWDJ010000020">
    <property type="protein sequence ID" value="KAG5264216.1"/>
    <property type="molecule type" value="Genomic_DNA"/>
</dbReference>
<dbReference type="AlphaFoldDB" id="A0AAV6FRS9"/>
<reference evidence="1" key="1">
    <citation type="submission" date="2020-10" db="EMBL/GenBank/DDBJ databases">
        <title>Chromosome-scale genome assembly of the Allis shad, Alosa alosa.</title>
        <authorList>
            <person name="Margot Z."/>
            <person name="Christophe K."/>
            <person name="Cabau C."/>
            <person name="Louis A."/>
            <person name="Berthelot C."/>
            <person name="Parey E."/>
            <person name="Roest Crollius H."/>
            <person name="Montfort J."/>
            <person name="Robinson-Rechavi M."/>
            <person name="Bucao C."/>
            <person name="Bouchez O."/>
            <person name="Gislard M."/>
            <person name="Lluch J."/>
            <person name="Milhes M."/>
            <person name="Lampietro C."/>
            <person name="Lopez Roques C."/>
            <person name="Donnadieu C."/>
            <person name="Braasch I."/>
            <person name="Desvignes T."/>
            <person name="Postlethwait J."/>
            <person name="Bobe J."/>
            <person name="Guiguen Y."/>
        </authorList>
    </citation>
    <scope>NUCLEOTIDE SEQUENCE</scope>
    <source>
        <strain evidence="1">M-15738</strain>
        <tissue evidence="1">Blood</tissue>
    </source>
</reference>
<evidence type="ECO:0000313" key="1">
    <source>
        <dbReference type="EMBL" id="KAG5264216.1"/>
    </source>
</evidence>
<feature type="non-terminal residue" evidence="1">
    <location>
        <position position="1"/>
    </location>
</feature>
<feature type="non-terminal residue" evidence="1">
    <location>
        <position position="169"/>
    </location>
</feature>
<organism evidence="1 2">
    <name type="scientific">Alosa alosa</name>
    <name type="common">allis shad</name>
    <dbReference type="NCBI Taxonomy" id="278164"/>
    <lineage>
        <taxon>Eukaryota</taxon>
        <taxon>Metazoa</taxon>
        <taxon>Chordata</taxon>
        <taxon>Craniata</taxon>
        <taxon>Vertebrata</taxon>
        <taxon>Euteleostomi</taxon>
        <taxon>Actinopterygii</taxon>
        <taxon>Neopterygii</taxon>
        <taxon>Teleostei</taxon>
        <taxon>Clupei</taxon>
        <taxon>Clupeiformes</taxon>
        <taxon>Clupeoidei</taxon>
        <taxon>Clupeidae</taxon>
        <taxon>Alosa</taxon>
    </lineage>
</organism>
<protein>
    <recommendedName>
        <fullName evidence="3">Reverse transcriptase</fullName>
    </recommendedName>
</protein>
<keyword evidence="2" id="KW-1185">Reference proteome</keyword>